<evidence type="ECO:0000256" key="1">
    <source>
        <dbReference type="SAM" id="Phobius"/>
    </source>
</evidence>
<dbReference type="InterPro" id="IPR024671">
    <property type="entry name" value="Atg22-like"/>
</dbReference>
<gene>
    <name evidence="2" type="ORF">METZ01_LOCUS430597</name>
</gene>
<sequence>MFKHNKAVWGWALYDWGNSAFATTVMAGFFPIFFKQYWSTGADVNLSTAQLG</sequence>
<accession>A0A382Y3A4</accession>
<reference evidence="2" key="1">
    <citation type="submission" date="2018-05" db="EMBL/GenBank/DDBJ databases">
        <authorList>
            <person name="Lanie J.A."/>
            <person name="Ng W.-L."/>
            <person name="Kazmierczak K.M."/>
            <person name="Andrzejewski T.M."/>
            <person name="Davidsen T.M."/>
            <person name="Wayne K.J."/>
            <person name="Tettelin H."/>
            <person name="Glass J.I."/>
            <person name="Rusch D."/>
            <person name="Podicherti R."/>
            <person name="Tsui H.-C.T."/>
            <person name="Winkler M.E."/>
        </authorList>
    </citation>
    <scope>NUCLEOTIDE SEQUENCE</scope>
</reference>
<keyword evidence="1" id="KW-1133">Transmembrane helix</keyword>
<keyword evidence="1" id="KW-0812">Transmembrane</keyword>
<dbReference type="AlphaFoldDB" id="A0A382Y3A4"/>
<dbReference type="Pfam" id="PF11700">
    <property type="entry name" value="ATG22"/>
    <property type="match status" value="1"/>
</dbReference>
<proteinExistence type="predicted"/>
<evidence type="ECO:0008006" key="3">
    <source>
        <dbReference type="Google" id="ProtNLM"/>
    </source>
</evidence>
<evidence type="ECO:0000313" key="2">
    <source>
        <dbReference type="EMBL" id="SVD77743.1"/>
    </source>
</evidence>
<feature type="transmembrane region" description="Helical" evidence="1">
    <location>
        <begin position="12"/>
        <end position="34"/>
    </location>
</feature>
<feature type="non-terminal residue" evidence="2">
    <location>
        <position position="52"/>
    </location>
</feature>
<organism evidence="2">
    <name type="scientific">marine metagenome</name>
    <dbReference type="NCBI Taxonomy" id="408172"/>
    <lineage>
        <taxon>unclassified sequences</taxon>
        <taxon>metagenomes</taxon>
        <taxon>ecological metagenomes</taxon>
    </lineage>
</organism>
<dbReference type="EMBL" id="UINC01172593">
    <property type="protein sequence ID" value="SVD77743.1"/>
    <property type="molecule type" value="Genomic_DNA"/>
</dbReference>
<name>A0A382Y3A4_9ZZZZ</name>
<protein>
    <recommendedName>
        <fullName evidence="3">Major facilitator superfamily (MFS) profile domain-containing protein</fullName>
    </recommendedName>
</protein>
<keyword evidence="1" id="KW-0472">Membrane</keyword>